<dbReference type="Proteomes" id="UP000689195">
    <property type="component" value="Unassembled WGS sequence"/>
</dbReference>
<evidence type="ECO:0000313" key="2">
    <source>
        <dbReference type="Proteomes" id="UP000689195"/>
    </source>
</evidence>
<accession>A0A8S1S2I6</accession>
<evidence type="ECO:0000313" key="1">
    <source>
        <dbReference type="EMBL" id="CAD8133763.1"/>
    </source>
</evidence>
<keyword evidence="2" id="KW-1185">Reference proteome</keyword>
<dbReference type="AlphaFoldDB" id="A0A8S1S2I6"/>
<sequence>MKNHNFNKKDYYCENNKSSKSNLIKSIKENRVIIEFLQFLVHLTSIDNTLIQSGSNSLQILVQLKVDIRNQNFENIKFQKILLQQEVIFSVQFKCILI</sequence>
<dbReference type="PANTHER" id="PTHR45333">
    <property type="entry name" value="MEMBRANE PROTEIN-RELATED"/>
    <property type="match status" value="1"/>
</dbReference>
<gene>
    <name evidence="1" type="ORF">PPENT_87.1.T0020600</name>
</gene>
<dbReference type="EMBL" id="CAJJDO010000002">
    <property type="protein sequence ID" value="CAD8133763.1"/>
    <property type="molecule type" value="Genomic_DNA"/>
</dbReference>
<protein>
    <submittedName>
        <fullName evidence="1">Uncharacterized protein</fullName>
    </submittedName>
</protein>
<name>A0A8S1S2I6_9CILI</name>
<dbReference type="PANTHER" id="PTHR45333:SF1">
    <property type="entry name" value="CHROMOSOME UNDETERMINED SCAFFOLD_625, WHOLE GENOME SHOTGUN SEQUENCE"/>
    <property type="match status" value="1"/>
</dbReference>
<organism evidence="1 2">
    <name type="scientific">Paramecium pentaurelia</name>
    <dbReference type="NCBI Taxonomy" id="43138"/>
    <lineage>
        <taxon>Eukaryota</taxon>
        <taxon>Sar</taxon>
        <taxon>Alveolata</taxon>
        <taxon>Ciliophora</taxon>
        <taxon>Intramacronucleata</taxon>
        <taxon>Oligohymenophorea</taxon>
        <taxon>Peniculida</taxon>
        <taxon>Parameciidae</taxon>
        <taxon>Paramecium</taxon>
    </lineage>
</organism>
<dbReference type="OrthoDB" id="10535678at2759"/>
<reference evidence="1" key="1">
    <citation type="submission" date="2021-01" db="EMBL/GenBank/DDBJ databases">
        <authorList>
            <consortium name="Genoscope - CEA"/>
            <person name="William W."/>
        </authorList>
    </citation>
    <scope>NUCLEOTIDE SEQUENCE</scope>
</reference>
<comment type="caution">
    <text evidence="1">The sequence shown here is derived from an EMBL/GenBank/DDBJ whole genome shotgun (WGS) entry which is preliminary data.</text>
</comment>
<proteinExistence type="predicted"/>